<protein>
    <submittedName>
        <fullName evidence="2">DUF134 domain-containing protein</fullName>
    </submittedName>
</protein>
<accession>A0A5C1QSC4</accession>
<comment type="similarity">
    <text evidence="1">Belongs to the UPF0251 family.</text>
</comment>
<keyword evidence="3" id="KW-1185">Reference proteome</keyword>
<dbReference type="Pfam" id="PF02001">
    <property type="entry name" value="DUF134"/>
    <property type="match status" value="1"/>
</dbReference>
<evidence type="ECO:0000313" key="3">
    <source>
        <dbReference type="Proteomes" id="UP000324209"/>
    </source>
</evidence>
<dbReference type="PANTHER" id="PTHR37478">
    <property type="match status" value="1"/>
</dbReference>
<dbReference type="AlphaFoldDB" id="A0A5C1QSC4"/>
<sequence length="147" mass="16616">MGRNEIVRSVNSPPRFFRFNAEDSPTSQKKPIELHLDEYEALRLADKLNYDHKDASRIMNISRPTFTRLLNRARKKAADFLTDGGPLEIAGGRILFASNVYCCKTCHRPFQVEPGEAISCPRCNGNQVIKAQPSCQHDCRCCEESDA</sequence>
<proteinExistence type="inferred from homology"/>
<dbReference type="PANTHER" id="PTHR37478:SF2">
    <property type="entry name" value="UPF0251 PROTEIN TK0562"/>
    <property type="match status" value="1"/>
</dbReference>
<gene>
    <name evidence="2" type="ORF">EXM22_16410</name>
</gene>
<dbReference type="Proteomes" id="UP000324209">
    <property type="component" value="Chromosome"/>
</dbReference>
<dbReference type="KEGG" id="ock:EXM22_16410"/>
<dbReference type="OrthoDB" id="280278at2"/>
<name>A0A5C1QSC4_9SPIO</name>
<evidence type="ECO:0000256" key="1">
    <source>
        <dbReference type="ARBA" id="ARBA00009350"/>
    </source>
</evidence>
<dbReference type="InterPro" id="IPR002852">
    <property type="entry name" value="UPF0251"/>
</dbReference>
<evidence type="ECO:0000313" key="2">
    <source>
        <dbReference type="EMBL" id="QEN09486.1"/>
    </source>
</evidence>
<reference evidence="2 3" key="1">
    <citation type="submission" date="2019-02" db="EMBL/GenBank/DDBJ databases">
        <title>Complete Genome Sequence and Methylome Analysis of free living Spirochaetas.</title>
        <authorList>
            <person name="Fomenkov A."/>
            <person name="Dubinina G."/>
            <person name="Leshcheva N."/>
            <person name="Mikheeva N."/>
            <person name="Grabovich M."/>
            <person name="Vincze T."/>
            <person name="Roberts R.J."/>
        </authorList>
    </citation>
    <scope>NUCLEOTIDE SEQUENCE [LARGE SCALE GENOMIC DNA]</scope>
    <source>
        <strain evidence="2 3">K2</strain>
    </source>
</reference>
<dbReference type="RefSeq" id="WP_149487560.1">
    <property type="nucleotide sequence ID" value="NZ_CP036150.1"/>
</dbReference>
<organism evidence="2 3">
    <name type="scientific">Oceanispirochaeta crateris</name>
    <dbReference type="NCBI Taxonomy" id="2518645"/>
    <lineage>
        <taxon>Bacteria</taxon>
        <taxon>Pseudomonadati</taxon>
        <taxon>Spirochaetota</taxon>
        <taxon>Spirochaetia</taxon>
        <taxon>Spirochaetales</taxon>
        <taxon>Spirochaetaceae</taxon>
        <taxon>Oceanispirochaeta</taxon>
    </lineage>
</organism>
<dbReference type="EMBL" id="CP036150">
    <property type="protein sequence ID" value="QEN09486.1"/>
    <property type="molecule type" value="Genomic_DNA"/>
</dbReference>